<keyword evidence="9" id="KW-0472">Membrane</keyword>
<dbReference type="PANTHER" id="PTHR42771">
    <property type="entry name" value="IRON(3+)-HYDROXAMATE IMPORT ATP-BINDING PROTEIN FHUC"/>
    <property type="match status" value="1"/>
</dbReference>
<accession>A0A2N6PH57</accession>
<dbReference type="SMART" id="SM00382">
    <property type="entry name" value="AAA"/>
    <property type="match status" value="1"/>
</dbReference>
<dbReference type="PANTHER" id="PTHR42771:SF2">
    <property type="entry name" value="IRON(3+)-HYDROXAMATE IMPORT ATP-BINDING PROTEIN FHUC"/>
    <property type="match status" value="1"/>
</dbReference>
<dbReference type="InterPro" id="IPR017871">
    <property type="entry name" value="ABC_transporter-like_CS"/>
</dbReference>
<evidence type="ECO:0000256" key="10">
    <source>
        <dbReference type="SAM" id="MobiDB-lite"/>
    </source>
</evidence>
<dbReference type="InterPro" id="IPR051535">
    <property type="entry name" value="Siderophore_ABC-ATPase"/>
</dbReference>
<keyword evidence="7" id="KW-0408">Iron</keyword>
<evidence type="ECO:0000256" key="7">
    <source>
        <dbReference type="ARBA" id="ARBA00023004"/>
    </source>
</evidence>
<evidence type="ECO:0000313" key="13">
    <source>
        <dbReference type="Proteomes" id="UP000235703"/>
    </source>
</evidence>
<keyword evidence="2" id="KW-0813">Transport</keyword>
<dbReference type="CDD" id="cd03214">
    <property type="entry name" value="ABC_Iron-Siderophores_B12_Hemin"/>
    <property type="match status" value="1"/>
</dbReference>
<feature type="domain" description="ABC transporter" evidence="11">
    <location>
        <begin position="1"/>
        <end position="238"/>
    </location>
</feature>
<dbReference type="PROSITE" id="PS50893">
    <property type="entry name" value="ABC_TRANSPORTER_2"/>
    <property type="match status" value="1"/>
</dbReference>
<evidence type="ECO:0000259" key="11">
    <source>
        <dbReference type="PROSITE" id="PS50893"/>
    </source>
</evidence>
<evidence type="ECO:0000256" key="5">
    <source>
        <dbReference type="ARBA" id="ARBA00022741"/>
    </source>
</evidence>
<keyword evidence="5" id="KW-0547">Nucleotide-binding</keyword>
<keyword evidence="4" id="KW-0410">Iron transport</keyword>
<protein>
    <submittedName>
        <fullName evidence="12">Fe(3+)-dicitrate ABC transporter ATP-binding protein</fullName>
    </submittedName>
</protein>
<evidence type="ECO:0000256" key="1">
    <source>
        <dbReference type="ARBA" id="ARBA00004202"/>
    </source>
</evidence>
<gene>
    <name evidence="12" type="primary">fecE</name>
    <name evidence="12" type="ORF">CJ198_09120</name>
</gene>
<dbReference type="FunFam" id="3.40.50.300:FF:000134">
    <property type="entry name" value="Iron-enterobactin ABC transporter ATP-binding protein"/>
    <property type="match status" value="1"/>
</dbReference>
<dbReference type="PROSITE" id="PS00211">
    <property type="entry name" value="ABC_TRANSPORTER_1"/>
    <property type="match status" value="1"/>
</dbReference>
<dbReference type="GO" id="GO:0005524">
    <property type="term" value="F:ATP binding"/>
    <property type="evidence" value="ECO:0007669"/>
    <property type="project" value="UniProtKB-KW"/>
</dbReference>
<keyword evidence="13" id="KW-1185">Reference proteome</keyword>
<evidence type="ECO:0000256" key="8">
    <source>
        <dbReference type="ARBA" id="ARBA00023065"/>
    </source>
</evidence>
<dbReference type="AlphaFoldDB" id="A0A2N6PH57"/>
<evidence type="ECO:0000256" key="3">
    <source>
        <dbReference type="ARBA" id="ARBA00022475"/>
    </source>
</evidence>
<feature type="compositionally biased region" description="Low complexity" evidence="10">
    <location>
        <begin position="278"/>
        <end position="292"/>
    </location>
</feature>
<proteinExistence type="predicted"/>
<comment type="subcellular location">
    <subcellularLocation>
        <location evidence="1">Cell membrane</location>
        <topology evidence="1">Peripheral membrane protein</topology>
    </subcellularLocation>
</comment>
<comment type="caution">
    <text evidence="12">The sequence shown here is derived from an EMBL/GenBank/DDBJ whole genome shotgun (WGS) entry which is preliminary data.</text>
</comment>
<evidence type="ECO:0000256" key="6">
    <source>
        <dbReference type="ARBA" id="ARBA00022840"/>
    </source>
</evidence>
<organism evidence="12 13">
    <name type="scientific">Brevibacterium luteolum</name>
    <dbReference type="NCBI Taxonomy" id="199591"/>
    <lineage>
        <taxon>Bacteria</taxon>
        <taxon>Bacillati</taxon>
        <taxon>Actinomycetota</taxon>
        <taxon>Actinomycetes</taxon>
        <taxon>Micrococcales</taxon>
        <taxon>Brevibacteriaceae</taxon>
        <taxon>Brevibacterium</taxon>
    </lineage>
</organism>
<dbReference type="GO" id="GO:0016887">
    <property type="term" value="F:ATP hydrolysis activity"/>
    <property type="evidence" value="ECO:0007669"/>
    <property type="project" value="InterPro"/>
</dbReference>
<dbReference type="GO" id="GO:0005886">
    <property type="term" value="C:plasma membrane"/>
    <property type="evidence" value="ECO:0007669"/>
    <property type="project" value="UniProtKB-SubCell"/>
</dbReference>
<dbReference type="OrthoDB" id="5296765at2"/>
<evidence type="ECO:0000256" key="4">
    <source>
        <dbReference type="ARBA" id="ARBA00022496"/>
    </source>
</evidence>
<name>A0A2N6PH57_9MICO</name>
<dbReference type="SUPFAM" id="SSF52540">
    <property type="entry name" value="P-loop containing nucleoside triphosphate hydrolases"/>
    <property type="match status" value="1"/>
</dbReference>
<evidence type="ECO:0000256" key="9">
    <source>
        <dbReference type="ARBA" id="ARBA00023136"/>
    </source>
</evidence>
<evidence type="ECO:0000256" key="2">
    <source>
        <dbReference type="ARBA" id="ARBA00022448"/>
    </source>
</evidence>
<dbReference type="InterPro" id="IPR003439">
    <property type="entry name" value="ABC_transporter-like_ATP-bd"/>
</dbReference>
<dbReference type="InterPro" id="IPR027417">
    <property type="entry name" value="P-loop_NTPase"/>
</dbReference>
<dbReference type="Proteomes" id="UP000235703">
    <property type="component" value="Unassembled WGS sequence"/>
</dbReference>
<dbReference type="GO" id="GO:0006826">
    <property type="term" value="P:iron ion transport"/>
    <property type="evidence" value="ECO:0007669"/>
    <property type="project" value="UniProtKB-KW"/>
</dbReference>
<dbReference type="EMBL" id="PNFZ01000004">
    <property type="protein sequence ID" value="PMB98011.1"/>
    <property type="molecule type" value="Genomic_DNA"/>
</dbReference>
<sequence length="300" mass="31389">MHGTQLRIGYSRGDVVTDVSLELQPGRVTALVGPNGSGKSTLMRGLARLQPLSAGSVTFSDGIDAAALPSRQLARRLTMLAQSRPVPQGLPVRAAVALGRHPYQGRIRTGDPDGAAVVERAMALTGVTAVADSPVDELSGGQLQRVWLASCLAQNTEVLLLDEPTNHLDLKYQVELLELLHSLAHDHGVCIGVVLHDLNHAAAVADRIVLLSAGRIAAAGTPAEVLDGQVLSTVYGIDITTDYSRASERIEVRPRPPRRSGAARPSTTDLDPGRPCIADHSAAAHRAADPIAGPSIAASA</sequence>
<feature type="region of interest" description="Disordered" evidence="10">
    <location>
        <begin position="248"/>
        <end position="300"/>
    </location>
</feature>
<keyword evidence="8" id="KW-0406">Ion transport</keyword>
<keyword evidence="6 12" id="KW-0067">ATP-binding</keyword>
<keyword evidence="3" id="KW-1003">Cell membrane</keyword>
<dbReference type="Gene3D" id="3.40.50.300">
    <property type="entry name" value="P-loop containing nucleotide triphosphate hydrolases"/>
    <property type="match status" value="1"/>
</dbReference>
<dbReference type="Pfam" id="PF00005">
    <property type="entry name" value="ABC_tran"/>
    <property type="match status" value="1"/>
</dbReference>
<dbReference type="InterPro" id="IPR003593">
    <property type="entry name" value="AAA+_ATPase"/>
</dbReference>
<evidence type="ECO:0000313" key="12">
    <source>
        <dbReference type="EMBL" id="PMB98011.1"/>
    </source>
</evidence>
<reference evidence="12 13" key="1">
    <citation type="submission" date="2017-09" db="EMBL/GenBank/DDBJ databases">
        <title>Bacterial strain isolated from the female urinary microbiota.</title>
        <authorList>
            <person name="Thomas-White K."/>
            <person name="Kumar N."/>
            <person name="Forster S."/>
            <person name="Putonti C."/>
            <person name="Lawley T."/>
            <person name="Wolfe A.J."/>
        </authorList>
    </citation>
    <scope>NUCLEOTIDE SEQUENCE [LARGE SCALE GENOMIC DNA]</scope>
    <source>
        <strain evidence="12 13">UMB0680</strain>
    </source>
</reference>